<evidence type="ECO:0000256" key="3">
    <source>
        <dbReference type="ARBA" id="ARBA00022617"/>
    </source>
</evidence>
<dbReference type="InterPro" id="IPR050668">
    <property type="entry name" value="Cytochrome_b5"/>
</dbReference>
<accession>A0A1Y2C9R9</accession>
<dbReference type="InterPro" id="IPR001199">
    <property type="entry name" value="Cyt_B5-like_heme/steroid-bd"/>
</dbReference>
<sequence length="93" mass="10532">MSKTFTWADVQSHNTRKTCWLVIEKDVYDCTKFLEEHPGGEEVMMENAGFDATDAFEEIGHSDDARDLLKGMKIGTLVDSVSSNWFEVLVVID</sequence>
<evidence type="ECO:0000256" key="11">
    <source>
        <dbReference type="ARBA" id="ARBA00037877"/>
    </source>
</evidence>
<dbReference type="GO" id="GO:0020037">
    <property type="term" value="F:heme binding"/>
    <property type="evidence" value="ECO:0007669"/>
    <property type="project" value="UniProtKB-UniRule"/>
</dbReference>
<evidence type="ECO:0000256" key="13">
    <source>
        <dbReference type="RuleBase" id="RU362121"/>
    </source>
</evidence>
<comment type="similarity">
    <text evidence="12 13">Belongs to the cytochrome b5 family.</text>
</comment>
<evidence type="ECO:0000256" key="7">
    <source>
        <dbReference type="ARBA" id="ARBA00022848"/>
    </source>
</evidence>
<evidence type="ECO:0000256" key="12">
    <source>
        <dbReference type="ARBA" id="ARBA00038168"/>
    </source>
</evidence>
<dbReference type="SMART" id="SM01117">
    <property type="entry name" value="Cyt-b5"/>
    <property type="match status" value="1"/>
</dbReference>
<evidence type="ECO:0000256" key="5">
    <source>
        <dbReference type="ARBA" id="ARBA00022723"/>
    </source>
</evidence>
<keyword evidence="8" id="KW-0249">Electron transport</keyword>
<proteinExistence type="inferred from homology"/>
<keyword evidence="6" id="KW-0256">Endoplasmic reticulum</keyword>
<dbReference type="PROSITE" id="PS00191">
    <property type="entry name" value="CYTOCHROME_B5_1"/>
    <property type="match status" value="1"/>
</dbReference>
<evidence type="ECO:0000256" key="1">
    <source>
        <dbReference type="ARBA" id="ARBA00004131"/>
    </source>
</evidence>
<evidence type="ECO:0000256" key="8">
    <source>
        <dbReference type="ARBA" id="ARBA00022982"/>
    </source>
</evidence>
<keyword evidence="9 13" id="KW-0408">Iron</keyword>
<keyword evidence="10" id="KW-0472">Membrane</keyword>
<dbReference type="EMBL" id="MCGO01000026">
    <property type="protein sequence ID" value="ORY43065.1"/>
    <property type="molecule type" value="Genomic_DNA"/>
</dbReference>
<dbReference type="GO" id="GO:0046872">
    <property type="term" value="F:metal ion binding"/>
    <property type="evidence" value="ECO:0007669"/>
    <property type="project" value="UniProtKB-UniRule"/>
</dbReference>
<dbReference type="PRINTS" id="PR00363">
    <property type="entry name" value="CYTOCHROMEB5"/>
</dbReference>
<evidence type="ECO:0000256" key="9">
    <source>
        <dbReference type="ARBA" id="ARBA00023004"/>
    </source>
</evidence>
<keyword evidence="3 13" id="KW-0349">Heme</keyword>
<dbReference type="InterPro" id="IPR036400">
    <property type="entry name" value="Cyt_B5-like_heme/steroid_sf"/>
</dbReference>
<dbReference type="AlphaFoldDB" id="A0A1Y2C9R9"/>
<dbReference type="OrthoDB" id="260519at2759"/>
<dbReference type="FunFam" id="3.10.120.10:FF:000002">
    <property type="entry name" value="Cytochrome b5 type B"/>
    <property type="match status" value="1"/>
</dbReference>
<comment type="caution">
    <text evidence="15">The sequence shown here is derived from an EMBL/GenBank/DDBJ whole genome shotgun (WGS) entry which is preliminary data.</text>
</comment>
<evidence type="ECO:0000313" key="16">
    <source>
        <dbReference type="Proteomes" id="UP000193642"/>
    </source>
</evidence>
<evidence type="ECO:0000259" key="14">
    <source>
        <dbReference type="PROSITE" id="PS50255"/>
    </source>
</evidence>
<evidence type="ECO:0000256" key="6">
    <source>
        <dbReference type="ARBA" id="ARBA00022824"/>
    </source>
</evidence>
<evidence type="ECO:0000256" key="4">
    <source>
        <dbReference type="ARBA" id="ARBA00022692"/>
    </source>
</evidence>
<feature type="domain" description="Cytochrome b5 heme-binding" evidence="14">
    <location>
        <begin position="2"/>
        <end position="78"/>
    </location>
</feature>
<name>A0A1Y2C9R9_9FUNG</name>
<organism evidence="15 16">
    <name type="scientific">Rhizoclosmatium globosum</name>
    <dbReference type="NCBI Taxonomy" id="329046"/>
    <lineage>
        <taxon>Eukaryota</taxon>
        <taxon>Fungi</taxon>
        <taxon>Fungi incertae sedis</taxon>
        <taxon>Chytridiomycota</taxon>
        <taxon>Chytridiomycota incertae sedis</taxon>
        <taxon>Chytridiomycetes</taxon>
        <taxon>Chytridiales</taxon>
        <taxon>Chytriomycetaceae</taxon>
        <taxon>Rhizoclosmatium</taxon>
    </lineage>
</organism>
<keyword evidence="4" id="KW-0812">Transmembrane</keyword>
<dbReference type="STRING" id="329046.A0A1Y2C9R9"/>
<comment type="subcellular location">
    <subcellularLocation>
        <location evidence="1">Endoplasmic reticulum membrane</location>
        <topology evidence="1">Single-pass membrane protein</topology>
        <orientation evidence="1">Cytoplasmic side</orientation>
    </subcellularLocation>
    <subcellularLocation>
        <location evidence="11">Microsome membrane</location>
        <topology evidence="11">Single-pass membrane protein</topology>
        <orientation evidence="11">Cytoplasmic side</orientation>
    </subcellularLocation>
</comment>
<keyword evidence="5 13" id="KW-0479">Metal-binding</keyword>
<evidence type="ECO:0000256" key="2">
    <source>
        <dbReference type="ARBA" id="ARBA00022448"/>
    </source>
</evidence>
<evidence type="ECO:0000313" key="15">
    <source>
        <dbReference type="EMBL" id="ORY43065.1"/>
    </source>
</evidence>
<dbReference type="Pfam" id="PF00173">
    <property type="entry name" value="Cyt-b5"/>
    <property type="match status" value="1"/>
</dbReference>
<dbReference type="PANTHER" id="PTHR19359:SF150">
    <property type="entry name" value="CYTOCHROME B5"/>
    <property type="match status" value="1"/>
</dbReference>
<protein>
    <submittedName>
        <fullName evidence="15">Cytochrome b5</fullName>
    </submittedName>
</protein>
<keyword evidence="2" id="KW-0813">Transport</keyword>
<evidence type="ECO:0000256" key="10">
    <source>
        <dbReference type="ARBA" id="ARBA00023136"/>
    </source>
</evidence>
<dbReference type="PROSITE" id="PS50255">
    <property type="entry name" value="CYTOCHROME_B5_2"/>
    <property type="match status" value="1"/>
</dbReference>
<reference evidence="15 16" key="1">
    <citation type="submission" date="2016-07" db="EMBL/GenBank/DDBJ databases">
        <title>Pervasive Adenine N6-methylation of Active Genes in Fungi.</title>
        <authorList>
            <consortium name="DOE Joint Genome Institute"/>
            <person name="Mondo S.J."/>
            <person name="Dannebaum R.O."/>
            <person name="Kuo R.C."/>
            <person name="Labutti K."/>
            <person name="Haridas S."/>
            <person name="Kuo A."/>
            <person name="Salamov A."/>
            <person name="Ahrendt S.R."/>
            <person name="Lipzen A."/>
            <person name="Sullivan W."/>
            <person name="Andreopoulos W.B."/>
            <person name="Clum A."/>
            <person name="Lindquist E."/>
            <person name="Daum C."/>
            <person name="Ramamoorthy G.K."/>
            <person name="Gryganskyi A."/>
            <person name="Culley D."/>
            <person name="Magnuson J.K."/>
            <person name="James T.Y."/>
            <person name="O'Malley M.A."/>
            <person name="Stajich J.E."/>
            <person name="Spatafora J.W."/>
            <person name="Visel A."/>
            <person name="Grigoriev I.V."/>
        </authorList>
    </citation>
    <scope>NUCLEOTIDE SEQUENCE [LARGE SCALE GENOMIC DNA]</scope>
    <source>
        <strain evidence="15 16">JEL800</strain>
    </source>
</reference>
<dbReference type="PANTHER" id="PTHR19359">
    <property type="entry name" value="CYTOCHROME B5"/>
    <property type="match status" value="1"/>
</dbReference>
<gene>
    <name evidence="15" type="ORF">BCR33DRAFT_660433</name>
</gene>
<dbReference type="GO" id="GO:0005789">
    <property type="term" value="C:endoplasmic reticulum membrane"/>
    <property type="evidence" value="ECO:0007669"/>
    <property type="project" value="UniProtKB-SubCell"/>
</dbReference>
<keyword evidence="7" id="KW-0492">Microsome</keyword>
<keyword evidence="16" id="KW-1185">Reference proteome</keyword>
<dbReference type="InterPro" id="IPR018506">
    <property type="entry name" value="Cyt_B5_heme-BS"/>
</dbReference>
<dbReference type="Proteomes" id="UP000193642">
    <property type="component" value="Unassembled WGS sequence"/>
</dbReference>
<dbReference type="Gene3D" id="3.10.120.10">
    <property type="entry name" value="Cytochrome b5-like heme/steroid binding domain"/>
    <property type="match status" value="1"/>
</dbReference>
<dbReference type="SUPFAM" id="SSF55856">
    <property type="entry name" value="Cytochrome b5-like heme/steroid binding domain"/>
    <property type="match status" value="1"/>
</dbReference>